<proteinExistence type="predicted"/>
<dbReference type="KEGG" id="sehc:A35E_00331"/>
<dbReference type="HOGENOM" id="CLU_2304062_0_0_6"/>
<keyword evidence="2" id="KW-1185">Reference proteome</keyword>
<accession>J3TYX4</accession>
<dbReference type="EMBL" id="CP003547">
    <property type="protein sequence ID" value="AFP85635.1"/>
    <property type="molecule type" value="Genomic_DNA"/>
</dbReference>
<name>J3TYX4_9ENTR</name>
<reference evidence="1 2" key="1">
    <citation type="journal article" date="2012" name="Mol. Biol. Evol.">
        <title>Genome reduction and co-evolution between the primary and secondary bacterial symbionts of psyllids.</title>
        <authorList>
            <person name="Sloan D.B."/>
            <person name="Moran N.A."/>
        </authorList>
    </citation>
    <scope>NUCLEOTIDE SEQUENCE [LARGE SCALE GENOMIC DNA]</scope>
    <source>
        <strain evidence="1">Hcub_S</strain>
    </source>
</reference>
<organism evidence="1 2">
    <name type="scientific">secondary endosymbiont of Heteropsylla cubana</name>
    <dbReference type="NCBI Taxonomy" id="134287"/>
    <lineage>
        <taxon>Bacteria</taxon>
        <taxon>Pseudomonadati</taxon>
        <taxon>Pseudomonadota</taxon>
        <taxon>Gammaproteobacteria</taxon>
        <taxon>Enterobacterales</taxon>
        <taxon>Enterobacteriaceae</taxon>
        <taxon>aphid secondary symbionts</taxon>
    </lineage>
</organism>
<dbReference type="AlphaFoldDB" id="J3TYX4"/>
<sequence>MTILSANSTIKKKKIYIFHLSTKVEVLLYTEAIIGRASSRWIVKGKKRGSSSGGAIITYRAGIVHTEEQFFSIMAALSISNTIAVPPESDKADSKDFARH</sequence>
<gene>
    <name evidence="1" type="ORF">A35E_00331</name>
</gene>
<evidence type="ECO:0000313" key="2">
    <source>
        <dbReference type="Proteomes" id="UP000003937"/>
    </source>
</evidence>
<protein>
    <submittedName>
        <fullName evidence="1">Uncharacterized protein</fullName>
    </submittedName>
</protein>
<dbReference type="Proteomes" id="UP000003937">
    <property type="component" value="Chromosome"/>
</dbReference>
<evidence type="ECO:0000313" key="1">
    <source>
        <dbReference type="EMBL" id="AFP85635.1"/>
    </source>
</evidence>